<name>A0ABU8XKL4_9PROT</name>
<protein>
    <submittedName>
        <fullName evidence="1">Uncharacterized protein</fullName>
    </submittedName>
</protein>
<comment type="caution">
    <text evidence="1">The sequence shown here is derived from an EMBL/GenBank/DDBJ whole genome shotgun (WGS) entry which is preliminary data.</text>
</comment>
<evidence type="ECO:0000313" key="1">
    <source>
        <dbReference type="EMBL" id="MEK0081732.1"/>
    </source>
</evidence>
<sequence length="639" mass="69635">MSRAFVTKTAFTSGELDPLLSGRLDLRAQEDGAARLRNVVVHPTGGVSRRPGLRLATVLPGVIRLIDFDGSDGGELLAFGEHRLDVVRDGVIVASLDWTPWDARRLADIGHARWGERLFLCHPEVEPWELVRDGATAWRLRPWTYEVDIESAGYQRALLPFVKFAPPETALQLDDATAEPIAAGPVRIRTGEPVFTERHIGVLIRVKGRHIRIVNVDPLEPETAIGLALEPLPDGRPTRDWAEQAFSEARGWPACVAVHQERLVIGGSRDLPDRLWFSKTGHPLNFDPGSGEDDAAFSFRLTGDEHHAIRSLVPGRQLQVFTRSGEWIVPGSILTPATVQAQLQTRIGSYAERRIEPVDVDGATLFVGASGRELREFLYADSEQAYQAADIALLSRHLLVDPVAMGFDRRRRWLLIVRADGRLATVVIDRNNNVVAWSLLETAGAFRDVACHRGEPHLLVELDGRMLLERFEDGLDVDHATSPTSDAPTAVWTGLDHLDGREVAALPDGGEPVRVTVADGAIALPVETTGVTVGAPYAHAIEPLPLVVPAGAGLGLDRPYRPVRITFRLLSSTALRVDTGAGPRPVPLPTSADRGFSGDVAVRALGWRRGASEPPWRVGQDDPAPCTILSVTTEIMGDA</sequence>
<proteinExistence type="predicted"/>
<dbReference type="RefSeq" id="WP_418157581.1">
    <property type="nucleotide sequence ID" value="NZ_JBBLZC010000001.1"/>
</dbReference>
<accession>A0ABU8XKL4</accession>
<reference evidence="1 2" key="1">
    <citation type="submission" date="2024-01" db="EMBL/GenBank/DDBJ databases">
        <title>Multi-omics insights into the function and evolution of sodium benzoate biodegradation pathways in Benzoatithermus flavus gen. nov., sp. nov. from hot spring.</title>
        <authorList>
            <person name="Hu C.-J."/>
            <person name="Li W.-J."/>
        </authorList>
    </citation>
    <scope>NUCLEOTIDE SEQUENCE [LARGE SCALE GENOMIC DNA]</scope>
    <source>
        <strain evidence="1 2">SYSU G07066</strain>
    </source>
</reference>
<dbReference type="EMBL" id="JBBLZC010000001">
    <property type="protein sequence ID" value="MEK0081732.1"/>
    <property type="molecule type" value="Genomic_DNA"/>
</dbReference>
<organism evidence="1 2">
    <name type="scientific">Benzoatithermus flavus</name>
    <dbReference type="NCBI Taxonomy" id="3108223"/>
    <lineage>
        <taxon>Bacteria</taxon>
        <taxon>Pseudomonadati</taxon>
        <taxon>Pseudomonadota</taxon>
        <taxon>Alphaproteobacteria</taxon>
        <taxon>Geminicoccales</taxon>
        <taxon>Geminicoccaceae</taxon>
        <taxon>Benzoatithermus</taxon>
    </lineage>
</organism>
<gene>
    <name evidence="1" type="ORF">U1T56_01095</name>
</gene>
<dbReference type="Proteomes" id="UP001375743">
    <property type="component" value="Unassembled WGS sequence"/>
</dbReference>
<keyword evidence="2" id="KW-1185">Reference proteome</keyword>
<evidence type="ECO:0000313" key="2">
    <source>
        <dbReference type="Proteomes" id="UP001375743"/>
    </source>
</evidence>